<feature type="transmembrane region" description="Helical" evidence="1">
    <location>
        <begin position="31"/>
        <end position="51"/>
    </location>
</feature>
<keyword evidence="1" id="KW-1133">Transmembrane helix</keyword>
<protein>
    <submittedName>
        <fullName evidence="2">Uncharacterized protein</fullName>
    </submittedName>
</protein>
<evidence type="ECO:0000313" key="2">
    <source>
        <dbReference type="EMBL" id="CAD6189700.1"/>
    </source>
</evidence>
<evidence type="ECO:0000313" key="3">
    <source>
        <dbReference type="Proteomes" id="UP000835052"/>
    </source>
</evidence>
<reference evidence="2" key="1">
    <citation type="submission" date="2020-10" db="EMBL/GenBank/DDBJ databases">
        <authorList>
            <person name="Kikuchi T."/>
        </authorList>
    </citation>
    <scope>NUCLEOTIDE SEQUENCE</scope>
    <source>
        <strain evidence="2">NKZ352</strain>
    </source>
</reference>
<keyword evidence="3" id="KW-1185">Reference proteome</keyword>
<organism evidence="2 3">
    <name type="scientific">Caenorhabditis auriculariae</name>
    <dbReference type="NCBI Taxonomy" id="2777116"/>
    <lineage>
        <taxon>Eukaryota</taxon>
        <taxon>Metazoa</taxon>
        <taxon>Ecdysozoa</taxon>
        <taxon>Nematoda</taxon>
        <taxon>Chromadorea</taxon>
        <taxon>Rhabditida</taxon>
        <taxon>Rhabditina</taxon>
        <taxon>Rhabditomorpha</taxon>
        <taxon>Rhabditoidea</taxon>
        <taxon>Rhabditidae</taxon>
        <taxon>Peloderinae</taxon>
        <taxon>Caenorhabditis</taxon>
    </lineage>
</organism>
<comment type="caution">
    <text evidence="2">The sequence shown here is derived from an EMBL/GenBank/DDBJ whole genome shotgun (WGS) entry which is preliminary data.</text>
</comment>
<gene>
    <name evidence="2" type="ORF">CAUJ_LOCUS5619</name>
</gene>
<evidence type="ECO:0000256" key="1">
    <source>
        <dbReference type="SAM" id="Phobius"/>
    </source>
</evidence>
<keyword evidence="1" id="KW-0812">Transmembrane</keyword>
<keyword evidence="1" id="KW-0472">Membrane</keyword>
<sequence>MSFAQSQLAEAQLLAQAVQPIFPESSFTNTVGVLVIIFFLLGVIVGVVAVWPKRPNSFEVQTMKLLRYSPPPYTV</sequence>
<accession>A0A8S1H9G5</accession>
<proteinExistence type="predicted"/>
<dbReference type="AlphaFoldDB" id="A0A8S1H9G5"/>
<dbReference type="Proteomes" id="UP000835052">
    <property type="component" value="Unassembled WGS sequence"/>
</dbReference>
<dbReference type="EMBL" id="CAJGYM010000011">
    <property type="protein sequence ID" value="CAD6189700.1"/>
    <property type="molecule type" value="Genomic_DNA"/>
</dbReference>
<name>A0A8S1H9G5_9PELO</name>